<proteinExistence type="predicted"/>
<feature type="compositionally biased region" description="Polar residues" evidence="1">
    <location>
        <begin position="41"/>
        <end position="53"/>
    </location>
</feature>
<protein>
    <recommendedName>
        <fullName evidence="4">DUF2911 domain-containing protein</fullName>
    </recommendedName>
</protein>
<organism evidence="2 3">
    <name type="scientific">Belliella aquatica</name>
    <dbReference type="NCBI Taxonomy" id="1323734"/>
    <lineage>
        <taxon>Bacteria</taxon>
        <taxon>Pseudomonadati</taxon>
        <taxon>Bacteroidota</taxon>
        <taxon>Cytophagia</taxon>
        <taxon>Cytophagales</taxon>
        <taxon>Cyclobacteriaceae</taxon>
        <taxon>Belliella</taxon>
    </lineage>
</organism>
<dbReference type="Proteomes" id="UP000635885">
    <property type="component" value="Unassembled WGS sequence"/>
</dbReference>
<keyword evidence="3" id="KW-1185">Reference proteome</keyword>
<evidence type="ECO:0000313" key="2">
    <source>
        <dbReference type="EMBL" id="GGC33043.1"/>
    </source>
</evidence>
<dbReference type="Pfam" id="PF11138">
    <property type="entry name" value="DUF2911"/>
    <property type="match status" value="1"/>
</dbReference>
<feature type="region of interest" description="Disordered" evidence="1">
    <location>
        <begin position="25"/>
        <end position="53"/>
    </location>
</feature>
<dbReference type="RefSeq" id="WP_188440317.1">
    <property type="nucleotide sequence ID" value="NZ_BMFD01000003.1"/>
</dbReference>
<comment type="caution">
    <text evidence="2">The sequence shown here is derived from an EMBL/GenBank/DDBJ whole genome shotgun (WGS) entry which is preliminary data.</text>
</comment>
<feature type="compositionally biased region" description="Basic and acidic residues" evidence="1">
    <location>
        <begin position="25"/>
        <end position="40"/>
    </location>
</feature>
<dbReference type="PROSITE" id="PS51257">
    <property type="entry name" value="PROKAR_LIPOPROTEIN"/>
    <property type="match status" value="1"/>
</dbReference>
<evidence type="ECO:0000313" key="3">
    <source>
        <dbReference type="Proteomes" id="UP000635885"/>
    </source>
</evidence>
<reference evidence="3" key="1">
    <citation type="journal article" date="2019" name="Int. J. Syst. Evol. Microbiol.">
        <title>The Global Catalogue of Microorganisms (GCM) 10K type strain sequencing project: providing services to taxonomists for standard genome sequencing and annotation.</title>
        <authorList>
            <consortium name="The Broad Institute Genomics Platform"/>
            <consortium name="The Broad Institute Genome Sequencing Center for Infectious Disease"/>
            <person name="Wu L."/>
            <person name="Ma J."/>
        </authorList>
    </citation>
    <scope>NUCLEOTIDE SEQUENCE [LARGE SCALE GENOMIC DNA]</scope>
    <source>
        <strain evidence="3">CGMCC 1.12479</strain>
    </source>
</reference>
<dbReference type="InterPro" id="IPR021314">
    <property type="entry name" value="DUF2911"/>
</dbReference>
<dbReference type="EMBL" id="BMFD01000003">
    <property type="protein sequence ID" value="GGC33043.1"/>
    <property type="molecule type" value="Genomic_DNA"/>
</dbReference>
<sequence length="197" mass="21892">MKTKNYLIILSSLIILSCSSNKEEGKVEDSNGHANHDHAATSETATSKSPRTSAMANIGSNHVHLDYSAPSVRGRQVFGGLVALDEVWVTGAHSATNISFNEDLIIEGELVSAGKYALFTIPRETGWTVILNSNYEQHLADDYDESLDVIRFETENIQPEEMIEQLRFDVIQSSSKKGELKFSWENKGFVLNLETKN</sequence>
<name>A0ABQ1M253_9BACT</name>
<gene>
    <name evidence="2" type="ORF">GCM10010993_09900</name>
</gene>
<accession>A0ABQ1M253</accession>
<evidence type="ECO:0008006" key="4">
    <source>
        <dbReference type="Google" id="ProtNLM"/>
    </source>
</evidence>
<evidence type="ECO:0000256" key="1">
    <source>
        <dbReference type="SAM" id="MobiDB-lite"/>
    </source>
</evidence>